<dbReference type="Proteomes" id="UP000295662">
    <property type="component" value="Unassembled WGS sequence"/>
</dbReference>
<comment type="caution">
    <text evidence="12">The sequence shown here is derived from an EMBL/GenBank/DDBJ whole genome shotgun (WGS) entry which is preliminary data.</text>
</comment>
<evidence type="ECO:0000256" key="4">
    <source>
        <dbReference type="ARBA" id="ARBA00022692"/>
    </source>
</evidence>
<evidence type="ECO:0000256" key="8">
    <source>
        <dbReference type="ARBA" id="ARBA00030803"/>
    </source>
</evidence>
<evidence type="ECO:0000259" key="11">
    <source>
        <dbReference type="Pfam" id="PF10099"/>
    </source>
</evidence>
<evidence type="ECO:0000256" key="5">
    <source>
        <dbReference type="ARBA" id="ARBA00022989"/>
    </source>
</evidence>
<dbReference type="GO" id="GO:0005886">
    <property type="term" value="C:plasma membrane"/>
    <property type="evidence" value="ECO:0007669"/>
    <property type="project" value="UniProtKB-SubCell"/>
</dbReference>
<evidence type="ECO:0000256" key="9">
    <source>
        <dbReference type="SAM" id="Coils"/>
    </source>
</evidence>
<sequence>MDEEHEELAALNALHALDEAEQSVFDIELARSSELRHLATELEVTAAALAAAVPPVKPRADLKKAIMAQVRERQIAKKKSGKKARMPRRFGVLPWGIAAVLGAGCFWLWMERNHLKTQVLAMSEVEMEARQQMISVRDERDALEEKAVETARKMETVTAQIQALREDDERVQQQVVALTQEITALRQKDAFAQVQIATLQSSVAAYQQGVAVVVWDSEKHQGVLKLEKMPPVETGKDYQLWVVDPKNPVPVDAGVVQVDAQGFAKVDFKPVDAVSSAAKFALSIEREGGVPKGEGPIILIGP</sequence>
<dbReference type="OrthoDB" id="190230at2"/>
<dbReference type="EMBL" id="SOCA01000011">
    <property type="protein sequence ID" value="TDU64234.1"/>
    <property type="molecule type" value="Genomic_DNA"/>
</dbReference>
<comment type="subcellular location">
    <subcellularLocation>
        <location evidence="2">Cell membrane</location>
    </subcellularLocation>
    <subcellularLocation>
        <location evidence="1">Membrane</location>
        <topology evidence="1">Single-pass membrane protein</topology>
    </subcellularLocation>
</comment>
<feature type="transmembrane region" description="Helical" evidence="10">
    <location>
        <begin position="92"/>
        <end position="110"/>
    </location>
</feature>
<dbReference type="Pfam" id="PF10099">
    <property type="entry name" value="RskA_C"/>
    <property type="match status" value="1"/>
</dbReference>
<dbReference type="GO" id="GO:0016989">
    <property type="term" value="F:sigma factor antagonist activity"/>
    <property type="evidence" value="ECO:0007669"/>
    <property type="project" value="TreeGrafter"/>
</dbReference>
<evidence type="ECO:0000256" key="10">
    <source>
        <dbReference type="SAM" id="Phobius"/>
    </source>
</evidence>
<evidence type="ECO:0000313" key="13">
    <source>
        <dbReference type="Proteomes" id="UP000295662"/>
    </source>
</evidence>
<accession>A0A4R7RMN1</accession>
<keyword evidence="9" id="KW-0175">Coiled coil</keyword>
<dbReference type="PANTHER" id="PTHR37461:SF1">
    <property type="entry name" value="ANTI-SIGMA-K FACTOR RSKA"/>
    <property type="match status" value="1"/>
</dbReference>
<reference evidence="12 13" key="1">
    <citation type="submission" date="2019-03" db="EMBL/GenBank/DDBJ databases">
        <title>Genomic Encyclopedia of Archaeal and Bacterial Type Strains, Phase II (KMG-II): from individual species to whole genera.</title>
        <authorList>
            <person name="Goeker M."/>
        </authorList>
    </citation>
    <scope>NUCLEOTIDE SEQUENCE [LARGE SCALE GENOMIC DNA]</scope>
    <source>
        <strain evidence="12 13">ATCC 25309</strain>
    </source>
</reference>
<dbReference type="AlphaFoldDB" id="A0A4R7RMN1"/>
<evidence type="ECO:0000256" key="7">
    <source>
        <dbReference type="ARBA" id="ARBA00029829"/>
    </source>
</evidence>
<dbReference type="PANTHER" id="PTHR37461">
    <property type="entry name" value="ANTI-SIGMA-K FACTOR RSKA"/>
    <property type="match status" value="1"/>
</dbReference>
<keyword evidence="3" id="KW-1003">Cell membrane</keyword>
<protein>
    <recommendedName>
        <fullName evidence="8">Regulator of SigK</fullName>
    </recommendedName>
    <alternativeName>
        <fullName evidence="7">Sigma-K anti-sigma factor RskA</fullName>
    </alternativeName>
</protein>
<name>A0A4R7RMN1_9BACT</name>
<dbReference type="InterPro" id="IPR051474">
    <property type="entry name" value="Anti-sigma-K/W_factor"/>
</dbReference>
<feature type="coiled-coil region" evidence="9">
    <location>
        <begin position="126"/>
        <end position="188"/>
    </location>
</feature>
<keyword evidence="13" id="KW-1185">Reference proteome</keyword>
<gene>
    <name evidence="12" type="ORF">EI77_04120</name>
</gene>
<organism evidence="12 13">
    <name type="scientific">Prosthecobacter fusiformis</name>
    <dbReference type="NCBI Taxonomy" id="48464"/>
    <lineage>
        <taxon>Bacteria</taxon>
        <taxon>Pseudomonadati</taxon>
        <taxon>Verrucomicrobiota</taxon>
        <taxon>Verrucomicrobiia</taxon>
        <taxon>Verrucomicrobiales</taxon>
        <taxon>Verrucomicrobiaceae</taxon>
        <taxon>Prosthecobacter</taxon>
    </lineage>
</organism>
<feature type="domain" description="Anti-sigma K factor RskA C-terminal" evidence="11">
    <location>
        <begin position="174"/>
        <end position="296"/>
    </location>
</feature>
<keyword evidence="6 10" id="KW-0472">Membrane</keyword>
<keyword evidence="5 10" id="KW-1133">Transmembrane helix</keyword>
<evidence type="ECO:0000256" key="2">
    <source>
        <dbReference type="ARBA" id="ARBA00004236"/>
    </source>
</evidence>
<keyword evidence="4 10" id="KW-0812">Transmembrane</keyword>
<proteinExistence type="predicted"/>
<evidence type="ECO:0000313" key="12">
    <source>
        <dbReference type="EMBL" id="TDU64234.1"/>
    </source>
</evidence>
<evidence type="ECO:0000256" key="6">
    <source>
        <dbReference type="ARBA" id="ARBA00023136"/>
    </source>
</evidence>
<dbReference type="Gene3D" id="1.10.10.1320">
    <property type="entry name" value="Anti-sigma factor, zinc-finger domain"/>
    <property type="match status" value="1"/>
</dbReference>
<dbReference type="InterPro" id="IPR041916">
    <property type="entry name" value="Anti_sigma_zinc_sf"/>
</dbReference>
<evidence type="ECO:0000256" key="1">
    <source>
        <dbReference type="ARBA" id="ARBA00004167"/>
    </source>
</evidence>
<dbReference type="GO" id="GO:0006417">
    <property type="term" value="P:regulation of translation"/>
    <property type="evidence" value="ECO:0007669"/>
    <property type="project" value="TreeGrafter"/>
</dbReference>
<evidence type="ECO:0000256" key="3">
    <source>
        <dbReference type="ARBA" id="ARBA00022475"/>
    </source>
</evidence>
<dbReference type="RefSeq" id="WP_133797110.1">
    <property type="nucleotide sequence ID" value="NZ_SOCA01000011.1"/>
</dbReference>
<dbReference type="InterPro" id="IPR018764">
    <property type="entry name" value="RskA_C"/>
</dbReference>